<protein>
    <submittedName>
        <fullName evidence="11">Glycosyl hydrolase family 65 protein</fullName>
    </submittedName>
</protein>
<evidence type="ECO:0000256" key="1">
    <source>
        <dbReference type="ARBA" id="ARBA00006768"/>
    </source>
</evidence>
<evidence type="ECO:0000256" key="3">
    <source>
        <dbReference type="ARBA" id="ARBA00022679"/>
    </source>
</evidence>
<proteinExistence type="inferred from homology"/>
<dbReference type="Pfam" id="PF03636">
    <property type="entry name" value="Glyco_hydro_65N"/>
    <property type="match status" value="1"/>
</dbReference>
<evidence type="ECO:0000256" key="7">
    <source>
        <dbReference type="SAM" id="MobiDB-lite"/>
    </source>
</evidence>
<dbReference type="AlphaFoldDB" id="A0AAU8JR65"/>
<evidence type="ECO:0000256" key="6">
    <source>
        <dbReference type="PIRSR" id="PIRSR036289-51"/>
    </source>
</evidence>
<feature type="binding site" evidence="6">
    <location>
        <begin position="382"/>
        <end position="383"/>
    </location>
    <ligand>
        <name>substrate</name>
    </ligand>
</feature>
<evidence type="ECO:0000259" key="8">
    <source>
        <dbReference type="Pfam" id="PF03632"/>
    </source>
</evidence>
<keyword evidence="3" id="KW-0808">Transferase</keyword>
<feature type="binding site" evidence="6">
    <location>
        <begin position="641"/>
        <end position="642"/>
    </location>
    <ligand>
        <name>substrate</name>
    </ligand>
</feature>
<reference evidence="11" key="1">
    <citation type="submission" date="2024-06" db="EMBL/GenBank/DDBJ databases">
        <title>The genome sequences of Kitasatospora sp. strain HUAS MG31.</title>
        <authorList>
            <person name="Mo P."/>
        </authorList>
    </citation>
    <scope>NUCLEOTIDE SEQUENCE</scope>
    <source>
        <strain evidence="11">HUAS MG31</strain>
    </source>
</reference>
<gene>
    <name evidence="11" type="ORF">ABWK59_05505</name>
</gene>
<dbReference type="InterPro" id="IPR017045">
    <property type="entry name" value="Malt_Pase/Glycosyl_Hdrlase"/>
</dbReference>
<keyword evidence="2" id="KW-0328">Glycosyltransferase</keyword>
<dbReference type="GO" id="GO:0004553">
    <property type="term" value="F:hydrolase activity, hydrolyzing O-glycosyl compounds"/>
    <property type="evidence" value="ECO:0007669"/>
    <property type="project" value="TreeGrafter"/>
</dbReference>
<dbReference type="InterPro" id="IPR011013">
    <property type="entry name" value="Gal_mutarotase_sf_dom"/>
</dbReference>
<dbReference type="InterPro" id="IPR005195">
    <property type="entry name" value="Glyco_hydro_65_M"/>
</dbReference>
<feature type="compositionally biased region" description="Basic and acidic residues" evidence="7">
    <location>
        <begin position="13"/>
        <end position="25"/>
    </location>
</feature>
<dbReference type="PIRSF" id="PIRSF036289">
    <property type="entry name" value="Glycosyl_hydrolase_malt_phosph"/>
    <property type="match status" value="1"/>
</dbReference>
<dbReference type="EMBL" id="CP159872">
    <property type="protein sequence ID" value="XCM78419.1"/>
    <property type="molecule type" value="Genomic_DNA"/>
</dbReference>
<evidence type="ECO:0000259" key="10">
    <source>
        <dbReference type="Pfam" id="PF03636"/>
    </source>
</evidence>
<dbReference type="GO" id="GO:0005975">
    <property type="term" value="P:carbohydrate metabolic process"/>
    <property type="evidence" value="ECO:0007669"/>
    <property type="project" value="InterPro"/>
</dbReference>
<keyword evidence="11" id="KW-0378">Hydrolase</keyword>
<dbReference type="PANTHER" id="PTHR11051:SF8">
    <property type="entry name" value="PROTEIN-GLUCOSYLGALACTOSYLHYDROXYLYSINE GLUCOSIDASE"/>
    <property type="match status" value="1"/>
</dbReference>
<dbReference type="SUPFAM" id="SSF74650">
    <property type="entry name" value="Galactose mutarotase-like"/>
    <property type="match status" value="1"/>
</dbReference>
<dbReference type="SUPFAM" id="SSF48208">
    <property type="entry name" value="Six-hairpin glycosidases"/>
    <property type="match status" value="1"/>
</dbReference>
<name>A0AAU8JR65_9ACTN</name>
<comment type="similarity">
    <text evidence="1">Belongs to the glycosyl hydrolase 65 family.</text>
</comment>
<dbReference type="InterPro" id="IPR005196">
    <property type="entry name" value="Glyco_hydro_65_N"/>
</dbReference>
<dbReference type="PANTHER" id="PTHR11051">
    <property type="entry name" value="GLYCOSYL HYDROLASE-RELATED"/>
    <property type="match status" value="1"/>
</dbReference>
<dbReference type="GO" id="GO:0030246">
    <property type="term" value="F:carbohydrate binding"/>
    <property type="evidence" value="ECO:0007669"/>
    <property type="project" value="InterPro"/>
</dbReference>
<feature type="domain" description="Glycoside hydrolase family 65 N-terminal" evidence="10">
    <location>
        <begin position="42"/>
        <end position="293"/>
    </location>
</feature>
<feature type="domain" description="Glycoside hydrolase family 65 C-terminal" evidence="9">
    <location>
        <begin position="750"/>
        <end position="810"/>
    </location>
</feature>
<dbReference type="InterPro" id="IPR008928">
    <property type="entry name" value="6-hairpin_glycosidase_sf"/>
</dbReference>
<feature type="active site" description="Proton donor" evidence="5">
    <location>
        <position position="521"/>
    </location>
</feature>
<dbReference type="KEGG" id="kcm:ABWK59_05505"/>
<feature type="domain" description="Glycoside hydrolase family 65 central catalytic" evidence="8">
    <location>
        <begin position="346"/>
        <end position="740"/>
    </location>
</feature>
<organism evidence="11">
    <name type="scientific">Kitasatospora camelliae</name>
    <dbReference type="NCBI Taxonomy" id="3156397"/>
    <lineage>
        <taxon>Bacteria</taxon>
        <taxon>Bacillati</taxon>
        <taxon>Actinomycetota</taxon>
        <taxon>Actinomycetes</taxon>
        <taxon>Kitasatosporales</taxon>
        <taxon>Streptomycetaceae</taxon>
        <taxon>Kitasatospora</taxon>
    </lineage>
</organism>
<dbReference type="Gene3D" id="2.60.420.10">
    <property type="entry name" value="Maltose phosphorylase, domain 3"/>
    <property type="match status" value="1"/>
</dbReference>
<dbReference type="Pfam" id="PF03632">
    <property type="entry name" value="Glyco_hydro_65m"/>
    <property type="match status" value="1"/>
</dbReference>
<feature type="region of interest" description="Disordered" evidence="7">
    <location>
        <begin position="1"/>
        <end position="39"/>
    </location>
</feature>
<evidence type="ECO:0000259" key="9">
    <source>
        <dbReference type="Pfam" id="PF03633"/>
    </source>
</evidence>
<sequence length="824" mass="92221">MDAEDPGAPRPDAGARDARAPDRSTPDGGAPRVVDPWTLRHEGCDPTGEGLREALFAVGNGYLVTRGAHPESHADGVHYPGTYLAGCYDRAASTVAGRVVEHEDLVNCPDWLPLTFRPPGGDWFAGPPSDQRVDLDLRRGVLTRTALVVDPDGRRTHLVQRRIASQAQPHLVALETVLTAENWSGRLEVRSALDGTVTNGGVPRYRGLTGRHLVPAGQGADPGGPVWLEVETASSRQRIALAARTRAHAAGVPLRCARAAETRDGWAAEVLALDVERGEPVTVEKTVAVHTSRDPAIGAPLRAARRLVTEAGPFEELLADHALRWEELWRRCRIDADLPGAGALHLDLFHLLQTYSEHSTDLDVGIPARGLHGEAYRGHVFWDDLFVLQVLNPRFPELTRAVLRYRHRRLDTARQAARAAGLAGAMYPWQSASDGREEAPRLHLNPLSGRWLPDHSRLQHHVGSAVAYNVWQYYQATGDLDFLATAGAEMLLEIARFWSTSAVYDPARERYSIRGVVGPDEYHEAYPWAAAPGLDDNTYTNVTAAWVLDRALETVDLLPGYRRDELMERLALDRAELDRWHEVGRRLHVPFHDGVPSQFDGYERLAELDWEDYRRRYPNLQRLDRILEAEGDTVNRYKASKQADVLMLWYLFSAREVRDLLRRLGYPAGHELMRRTTGYYLRRTIHGSTLSSVVHAWVLTRTDRRASWRHFRDSLVADLSDSQRGTTAEGVHLGAMAGAVDLLQRCYTGLEIREDALWLDPHLPSALGRLEMEIRYRGHWGLVVAIDRRTATVTLRESRQAPVSLRFRGALTTIRPGESHRFTL</sequence>
<dbReference type="GO" id="GO:0016757">
    <property type="term" value="F:glycosyltransferase activity"/>
    <property type="evidence" value="ECO:0007669"/>
    <property type="project" value="UniProtKB-KW"/>
</dbReference>
<dbReference type="Gene3D" id="1.50.10.10">
    <property type="match status" value="1"/>
</dbReference>
<dbReference type="FunFam" id="1.50.10.10:FF:000053">
    <property type="entry name" value="Putative glycosyl hydrolase"/>
    <property type="match status" value="1"/>
</dbReference>
<evidence type="ECO:0000256" key="2">
    <source>
        <dbReference type="ARBA" id="ARBA00022676"/>
    </source>
</evidence>
<dbReference type="InterPro" id="IPR037018">
    <property type="entry name" value="GH65_N"/>
</dbReference>
<dbReference type="Pfam" id="PF03633">
    <property type="entry name" value="Glyco_hydro_65C"/>
    <property type="match status" value="1"/>
</dbReference>
<dbReference type="RefSeq" id="WP_354638295.1">
    <property type="nucleotide sequence ID" value="NZ_CP159872.1"/>
</dbReference>
<dbReference type="InterPro" id="IPR005194">
    <property type="entry name" value="Glyco_hydro_65_C"/>
</dbReference>
<dbReference type="Gene3D" id="2.70.98.40">
    <property type="entry name" value="Glycoside hydrolase, family 65, N-terminal domain"/>
    <property type="match status" value="1"/>
</dbReference>
<evidence type="ECO:0000256" key="4">
    <source>
        <dbReference type="ARBA" id="ARBA00023295"/>
    </source>
</evidence>
<keyword evidence="4" id="KW-0326">Glycosidase</keyword>
<dbReference type="InterPro" id="IPR012341">
    <property type="entry name" value="6hp_glycosidase-like_sf"/>
</dbReference>
<accession>A0AAU8JR65</accession>
<evidence type="ECO:0000256" key="5">
    <source>
        <dbReference type="PIRSR" id="PIRSR036289-50"/>
    </source>
</evidence>
<evidence type="ECO:0000313" key="11">
    <source>
        <dbReference type="EMBL" id="XCM78419.1"/>
    </source>
</evidence>